<feature type="non-terminal residue" evidence="1">
    <location>
        <position position="1"/>
    </location>
</feature>
<sequence>MADIIRPCTKQQTIGGGPAVADELFDRQGIPEALLRSQGSSTANEQVSAVSVDDGFEDDTTLEMHSLVHLATCKWLESQG</sequence>
<protein>
    <submittedName>
        <fullName evidence="1">Uncharacterized protein</fullName>
    </submittedName>
</protein>
<reference evidence="1" key="1">
    <citation type="journal article" date="2020" name="Stud. Mycol.">
        <title>101 Dothideomycetes genomes: a test case for predicting lifestyles and emergence of pathogens.</title>
        <authorList>
            <person name="Haridas S."/>
            <person name="Albert R."/>
            <person name="Binder M."/>
            <person name="Bloem J."/>
            <person name="Labutti K."/>
            <person name="Salamov A."/>
            <person name="Andreopoulos B."/>
            <person name="Baker S."/>
            <person name="Barry K."/>
            <person name="Bills G."/>
            <person name="Bluhm B."/>
            <person name="Cannon C."/>
            <person name="Castanera R."/>
            <person name="Culley D."/>
            <person name="Daum C."/>
            <person name="Ezra D."/>
            <person name="Gonzalez J."/>
            <person name="Henrissat B."/>
            <person name="Kuo A."/>
            <person name="Liang C."/>
            <person name="Lipzen A."/>
            <person name="Lutzoni F."/>
            <person name="Magnuson J."/>
            <person name="Mondo S."/>
            <person name="Nolan M."/>
            <person name="Ohm R."/>
            <person name="Pangilinan J."/>
            <person name="Park H.-J."/>
            <person name="Ramirez L."/>
            <person name="Alfaro M."/>
            <person name="Sun H."/>
            <person name="Tritt A."/>
            <person name="Yoshinaga Y."/>
            <person name="Zwiers L.-H."/>
            <person name="Turgeon B."/>
            <person name="Goodwin S."/>
            <person name="Spatafora J."/>
            <person name="Crous P."/>
            <person name="Grigoriev I."/>
        </authorList>
    </citation>
    <scope>NUCLEOTIDE SEQUENCE</scope>
    <source>
        <strain evidence="1">CBS 525.71</strain>
    </source>
</reference>
<evidence type="ECO:0000313" key="1">
    <source>
        <dbReference type="EMBL" id="KAF2633283.1"/>
    </source>
</evidence>
<proteinExistence type="predicted"/>
<accession>A0ACB6SH35</accession>
<dbReference type="Proteomes" id="UP000799754">
    <property type="component" value="Unassembled WGS sequence"/>
</dbReference>
<evidence type="ECO:0000313" key="2">
    <source>
        <dbReference type="Proteomes" id="UP000799754"/>
    </source>
</evidence>
<dbReference type="EMBL" id="MU006701">
    <property type="protein sequence ID" value="KAF2633283.1"/>
    <property type="molecule type" value="Genomic_DNA"/>
</dbReference>
<keyword evidence="2" id="KW-1185">Reference proteome</keyword>
<gene>
    <name evidence="1" type="ORF">BU25DRAFT_464239</name>
</gene>
<comment type="caution">
    <text evidence="1">The sequence shown here is derived from an EMBL/GenBank/DDBJ whole genome shotgun (WGS) entry which is preliminary data.</text>
</comment>
<organism evidence="1 2">
    <name type="scientific">Macroventuria anomochaeta</name>
    <dbReference type="NCBI Taxonomy" id="301207"/>
    <lineage>
        <taxon>Eukaryota</taxon>
        <taxon>Fungi</taxon>
        <taxon>Dikarya</taxon>
        <taxon>Ascomycota</taxon>
        <taxon>Pezizomycotina</taxon>
        <taxon>Dothideomycetes</taxon>
        <taxon>Pleosporomycetidae</taxon>
        <taxon>Pleosporales</taxon>
        <taxon>Pleosporineae</taxon>
        <taxon>Didymellaceae</taxon>
        <taxon>Macroventuria</taxon>
    </lineage>
</organism>
<name>A0ACB6SH35_9PLEO</name>